<comment type="caution">
    <text evidence="2">The sequence shown here is derived from an EMBL/GenBank/DDBJ whole genome shotgun (WGS) entry which is preliminary data.</text>
</comment>
<dbReference type="PRINTS" id="PR01217">
    <property type="entry name" value="PRICHEXTENSN"/>
</dbReference>
<feature type="compositionally biased region" description="Acidic residues" evidence="1">
    <location>
        <begin position="1"/>
        <end position="12"/>
    </location>
</feature>
<feature type="compositionally biased region" description="Pro residues" evidence="1">
    <location>
        <begin position="406"/>
        <end position="428"/>
    </location>
</feature>
<feature type="compositionally biased region" description="Pro residues" evidence="1">
    <location>
        <begin position="180"/>
        <end position="207"/>
    </location>
</feature>
<accession>A0A150GUC2</accession>
<dbReference type="OrthoDB" id="561322at2759"/>
<proteinExistence type="predicted"/>
<dbReference type="EMBL" id="LSYV01000008">
    <property type="protein sequence ID" value="KXZ53476.1"/>
    <property type="molecule type" value="Genomic_DNA"/>
</dbReference>
<evidence type="ECO:0000256" key="1">
    <source>
        <dbReference type="SAM" id="MobiDB-lite"/>
    </source>
</evidence>
<protein>
    <submittedName>
        <fullName evidence="2">Uncharacterized protein</fullName>
    </submittedName>
</protein>
<feature type="compositionally biased region" description="Pro residues" evidence="1">
    <location>
        <begin position="353"/>
        <end position="389"/>
    </location>
</feature>
<name>A0A150GUC2_GONPE</name>
<evidence type="ECO:0000313" key="3">
    <source>
        <dbReference type="Proteomes" id="UP000075714"/>
    </source>
</evidence>
<feature type="region of interest" description="Disordered" evidence="1">
    <location>
        <begin position="1"/>
        <end position="21"/>
    </location>
</feature>
<feature type="region of interest" description="Disordered" evidence="1">
    <location>
        <begin position="175"/>
        <end position="207"/>
    </location>
</feature>
<evidence type="ECO:0000313" key="2">
    <source>
        <dbReference type="EMBL" id="KXZ53476.1"/>
    </source>
</evidence>
<dbReference type="Proteomes" id="UP000075714">
    <property type="component" value="Unassembled WGS sequence"/>
</dbReference>
<feature type="region of interest" description="Disordered" evidence="1">
    <location>
        <begin position="353"/>
        <end position="435"/>
    </location>
</feature>
<reference evidence="3" key="1">
    <citation type="journal article" date="2016" name="Nat. Commun.">
        <title>The Gonium pectorale genome demonstrates co-option of cell cycle regulation during the evolution of multicellularity.</title>
        <authorList>
            <person name="Hanschen E.R."/>
            <person name="Marriage T.N."/>
            <person name="Ferris P.J."/>
            <person name="Hamaji T."/>
            <person name="Toyoda A."/>
            <person name="Fujiyama A."/>
            <person name="Neme R."/>
            <person name="Noguchi H."/>
            <person name="Minakuchi Y."/>
            <person name="Suzuki M."/>
            <person name="Kawai-Toyooka H."/>
            <person name="Smith D.R."/>
            <person name="Sparks H."/>
            <person name="Anderson J."/>
            <person name="Bakaric R."/>
            <person name="Luria V."/>
            <person name="Karger A."/>
            <person name="Kirschner M.W."/>
            <person name="Durand P.M."/>
            <person name="Michod R.E."/>
            <person name="Nozaki H."/>
            <person name="Olson B.J."/>
        </authorList>
    </citation>
    <scope>NUCLEOTIDE SEQUENCE [LARGE SCALE GENOMIC DNA]</scope>
    <source>
        <strain evidence="3">NIES-2863</strain>
    </source>
</reference>
<organism evidence="2 3">
    <name type="scientific">Gonium pectorale</name>
    <name type="common">Green alga</name>
    <dbReference type="NCBI Taxonomy" id="33097"/>
    <lineage>
        <taxon>Eukaryota</taxon>
        <taxon>Viridiplantae</taxon>
        <taxon>Chlorophyta</taxon>
        <taxon>core chlorophytes</taxon>
        <taxon>Chlorophyceae</taxon>
        <taxon>CS clade</taxon>
        <taxon>Chlamydomonadales</taxon>
        <taxon>Volvocaceae</taxon>
        <taxon>Gonium</taxon>
    </lineage>
</organism>
<sequence length="653" mass="71525">MNYEGEWEECEGAEQTPDVTSRSHVHPLASKFLSSQSFTGVWPSSVENAETTQAVSRCVHSDPHAVSYPLYATDEDGSLLVAQAFAKIGSHGALVWLGYDWHDGGKAGWGDMLGKIVGDFAAGEFQPPSVAHDDDSDGDGVSVHGESVLLTVDSLPEAVSDLAAGVDDIVRRMLVTGPSTYPPPPSPEPPLPDPPTPPPPPPPFSPPPPPLPLGLTVYVEDYNVIFNVDIPIEEIIIVSVYKVPDTSSNRRLMEESAMRVWTQHELADMGWSSVGMGLQRLSLTRTFPADERTVRALREMDFAKNLVMLNDNDHGNMAIDANDWQSRQLQEATQKQITIVQMLIVEIIEVPLPPSPPPRPPNPPGINDPPSPPPVPPSPPPRPPRPPPVDWNAIAASLGATITEGFPPPNPMPPPPPSPPSPSPPSPDAKPGNKTTFIRYTNLTAQGAAFRGRVLWNWEPDFERIRQRRVDGPLSLVWPSRPACNTCRQCPHAWKASLSSSTFIVYFKEPMQLEKIRIHQIARPGVMMVHLVGFPAYDANGRSYIRDFMGPPVFDSRSTRDNTTCGGWLNITLPKERTGTDLPVRVVGSAFNMPPRIRFSGTVVGAVVVTVRLPPNEALATWVDDIRFDGRVLYPINNTRYDGFSSYISTGKF</sequence>
<keyword evidence="3" id="KW-1185">Reference proteome</keyword>
<dbReference type="AlphaFoldDB" id="A0A150GUC2"/>
<gene>
    <name evidence="2" type="ORF">GPECTOR_7g926</name>
</gene>